<feature type="region of interest" description="Disordered" evidence="1">
    <location>
        <begin position="1"/>
        <end position="22"/>
    </location>
</feature>
<name>A0A8D8J1X7_CULPI</name>
<dbReference type="EMBL" id="HBUE01167480">
    <property type="protein sequence ID" value="CAG6513373.1"/>
    <property type="molecule type" value="Transcribed_RNA"/>
</dbReference>
<evidence type="ECO:0000313" key="2">
    <source>
        <dbReference type="EMBL" id="CAG6564840.1"/>
    </source>
</evidence>
<organism evidence="2">
    <name type="scientific">Culex pipiens</name>
    <name type="common">House mosquito</name>
    <dbReference type="NCBI Taxonomy" id="7175"/>
    <lineage>
        <taxon>Eukaryota</taxon>
        <taxon>Metazoa</taxon>
        <taxon>Ecdysozoa</taxon>
        <taxon>Arthropoda</taxon>
        <taxon>Hexapoda</taxon>
        <taxon>Insecta</taxon>
        <taxon>Pterygota</taxon>
        <taxon>Neoptera</taxon>
        <taxon>Endopterygota</taxon>
        <taxon>Diptera</taxon>
        <taxon>Nematocera</taxon>
        <taxon>Culicoidea</taxon>
        <taxon>Culicidae</taxon>
        <taxon>Culicinae</taxon>
        <taxon>Culicini</taxon>
        <taxon>Culex</taxon>
        <taxon>Culex</taxon>
    </lineage>
</organism>
<dbReference type="EMBL" id="HBUE01077941">
    <property type="protein sequence ID" value="CAG6476103.1"/>
    <property type="molecule type" value="Transcribed_RNA"/>
</dbReference>
<reference evidence="2" key="1">
    <citation type="submission" date="2021-05" db="EMBL/GenBank/DDBJ databases">
        <authorList>
            <person name="Alioto T."/>
            <person name="Alioto T."/>
            <person name="Gomez Garrido J."/>
        </authorList>
    </citation>
    <scope>NUCLEOTIDE SEQUENCE</scope>
</reference>
<sequence>MGRRGRASLSSSANGTRPTRRQFGVARFATRWPPSSSINTRITNSTRSKIIPKWTMIPITCTSRWIRTASRGLVRHRPTRSATCEQFRCHRRTARIRKLRQVRGPVLTTAIAGRPRRTSYTTMTLTRSRATTRVTRITIGRTTAGWTLATLNCRTLRRPVVRCTL</sequence>
<protein>
    <submittedName>
        <fullName evidence="2">(northern house mosquito) hypothetical protein</fullName>
    </submittedName>
</protein>
<accession>A0A8D8J1X7</accession>
<dbReference type="AlphaFoldDB" id="A0A8D8J1X7"/>
<evidence type="ECO:0000256" key="1">
    <source>
        <dbReference type="SAM" id="MobiDB-lite"/>
    </source>
</evidence>
<dbReference type="EMBL" id="HBUE01272795">
    <property type="protein sequence ID" value="CAG6564840.1"/>
    <property type="molecule type" value="Transcribed_RNA"/>
</dbReference>
<proteinExistence type="predicted"/>